<dbReference type="InterPro" id="IPR011009">
    <property type="entry name" value="Kinase-like_dom_sf"/>
</dbReference>
<gene>
    <name evidence="2" type="ORF">ABNW52_15855</name>
</gene>
<dbReference type="PANTHER" id="PTHR44167">
    <property type="entry name" value="OVARIAN-SPECIFIC SERINE/THREONINE-PROTEIN KINASE LOK-RELATED"/>
    <property type="match status" value="1"/>
</dbReference>
<feature type="domain" description="Protein kinase" evidence="1">
    <location>
        <begin position="24"/>
        <end position="291"/>
    </location>
</feature>
<dbReference type="Gene3D" id="1.10.510.10">
    <property type="entry name" value="Transferase(Phosphotransferase) domain 1"/>
    <property type="match status" value="1"/>
</dbReference>
<dbReference type="RefSeq" id="WP_349589861.1">
    <property type="nucleotide sequence ID" value="NZ_JBEFLD010000008.1"/>
</dbReference>
<dbReference type="PROSITE" id="PS50011">
    <property type="entry name" value="PROTEIN_KINASE_DOM"/>
    <property type="match status" value="1"/>
</dbReference>
<name>A0ABV1M7A4_9NEIS</name>
<accession>A0ABV1M7A4</accession>
<proteinExistence type="predicted"/>
<sequence length="367" mass="42283">MGNAARKLDVIEIHDLFPHINQRFDLDEQIGEPSGFGAVWLAYDRWLDREVALKISQTDLSPEVLLCRDIEGQTVRIYDYFRGENGWHAYSMALLHSSWRTLSSWIETHRYREHDLQHYFDCFEVMYDALRGLAAIHGRPYSREGRYVHADIKPANLFFLCQPKKRPNTVFRMPAHQDMVKIIDMGISTRRGEYNFAGTLAYDYPYKQDSRPGHDLYSLGLTFLEMLSGVLPNHPTMEHKARITTFVTAVSSGSAYIDNLAVELARQCARAATQPAITARSLLAWLDEQLFELNEASLLLLRSIHHQLPGALKKDELACAAFPYMAGYFGWKNQTVGRIEFLKEMIADMYAQGLLVRDGSRYRYFVR</sequence>
<evidence type="ECO:0000259" key="1">
    <source>
        <dbReference type="PROSITE" id="PS50011"/>
    </source>
</evidence>
<dbReference type="Proteomes" id="UP001433638">
    <property type="component" value="Unassembled WGS sequence"/>
</dbReference>
<evidence type="ECO:0000313" key="2">
    <source>
        <dbReference type="EMBL" id="MEQ6292089.1"/>
    </source>
</evidence>
<organism evidence="2 3">
    <name type="scientific">Vogesella oryzagri</name>
    <dbReference type="NCBI Taxonomy" id="3160864"/>
    <lineage>
        <taxon>Bacteria</taxon>
        <taxon>Pseudomonadati</taxon>
        <taxon>Pseudomonadota</taxon>
        <taxon>Betaproteobacteria</taxon>
        <taxon>Neisseriales</taxon>
        <taxon>Chromobacteriaceae</taxon>
        <taxon>Vogesella</taxon>
    </lineage>
</organism>
<protein>
    <recommendedName>
        <fullName evidence="1">Protein kinase domain-containing protein</fullName>
    </recommendedName>
</protein>
<dbReference type="EMBL" id="JBEFLD010000008">
    <property type="protein sequence ID" value="MEQ6292089.1"/>
    <property type="molecule type" value="Genomic_DNA"/>
</dbReference>
<dbReference type="PANTHER" id="PTHR44167:SF24">
    <property type="entry name" value="SERINE_THREONINE-PROTEIN KINASE CHK2"/>
    <property type="match status" value="1"/>
</dbReference>
<reference evidence="2" key="1">
    <citation type="submission" date="2024-06" db="EMBL/GenBank/DDBJ databases">
        <title>Genome sequence of Vogesella sp. MAHUQ-64.</title>
        <authorList>
            <person name="Huq M.A."/>
        </authorList>
    </citation>
    <scope>NUCLEOTIDE SEQUENCE</scope>
    <source>
        <strain evidence="2">MAHUQ-64</strain>
    </source>
</reference>
<dbReference type="SUPFAM" id="SSF56112">
    <property type="entry name" value="Protein kinase-like (PK-like)"/>
    <property type="match status" value="1"/>
</dbReference>
<comment type="caution">
    <text evidence="2">The sequence shown here is derived from an EMBL/GenBank/DDBJ whole genome shotgun (WGS) entry which is preliminary data.</text>
</comment>
<dbReference type="InterPro" id="IPR000719">
    <property type="entry name" value="Prot_kinase_dom"/>
</dbReference>
<keyword evidence="3" id="KW-1185">Reference proteome</keyword>
<dbReference type="PROSITE" id="PS00108">
    <property type="entry name" value="PROTEIN_KINASE_ST"/>
    <property type="match status" value="1"/>
</dbReference>
<dbReference type="Pfam" id="PF00069">
    <property type="entry name" value="Pkinase"/>
    <property type="match status" value="1"/>
</dbReference>
<dbReference type="InterPro" id="IPR008271">
    <property type="entry name" value="Ser/Thr_kinase_AS"/>
</dbReference>
<evidence type="ECO:0000313" key="3">
    <source>
        <dbReference type="Proteomes" id="UP001433638"/>
    </source>
</evidence>
<dbReference type="SMART" id="SM00220">
    <property type="entry name" value="S_TKc"/>
    <property type="match status" value="1"/>
</dbReference>
<dbReference type="Gene3D" id="3.30.200.20">
    <property type="entry name" value="Phosphorylase Kinase, domain 1"/>
    <property type="match status" value="1"/>
</dbReference>